<keyword evidence="1" id="KW-0346">Stress response</keyword>
<evidence type="ECO:0000256" key="2">
    <source>
        <dbReference type="PROSITE-ProRule" id="PRU00285"/>
    </source>
</evidence>
<dbReference type="EMBL" id="JANQDX010000006">
    <property type="protein sequence ID" value="KAL0923252.1"/>
    <property type="molecule type" value="Genomic_DNA"/>
</dbReference>
<accession>A0ABD0VDK5</accession>
<comment type="similarity">
    <text evidence="2 3">Belongs to the small heat shock protein (HSP20) family.</text>
</comment>
<feature type="region of interest" description="Disordered" evidence="5">
    <location>
        <begin position="146"/>
        <end position="172"/>
    </location>
</feature>
<evidence type="ECO:0000313" key="8">
    <source>
        <dbReference type="Proteomes" id="UP001552299"/>
    </source>
</evidence>
<name>A0ABD0VDK5_DENTH</name>
<feature type="coiled-coil region" evidence="4">
    <location>
        <begin position="249"/>
        <end position="311"/>
    </location>
</feature>
<reference evidence="7 8" key="1">
    <citation type="journal article" date="2024" name="Plant Biotechnol. J.">
        <title>Dendrobium thyrsiflorum genome and its molecular insights into genes involved in important horticultural traits.</title>
        <authorList>
            <person name="Chen B."/>
            <person name="Wang J.Y."/>
            <person name="Zheng P.J."/>
            <person name="Li K.L."/>
            <person name="Liang Y.M."/>
            <person name="Chen X.F."/>
            <person name="Zhang C."/>
            <person name="Zhao X."/>
            <person name="He X."/>
            <person name="Zhang G.Q."/>
            <person name="Liu Z.J."/>
            <person name="Xu Q."/>
        </authorList>
    </citation>
    <scope>NUCLEOTIDE SEQUENCE [LARGE SCALE GENOMIC DNA]</scope>
    <source>
        <strain evidence="7">GZMU011</strain>
    </source>
</reference>
<keyword evidence="4" id="KW-0175">Coiled coil</keyword>
<dbReference type="PANTHER" id="PTHR11527">
    <property type="entry name" value="HEAT-SHOCK PROTEIN 20 FAMILY MEMBER"/>
    <property type="match status" value="1"/>
</dbReference>
<dbReference type="InterPro" id="IPR008978">
    <property type="entry name" value="HSP20-like_chaperone"/>
</dbReference>
<dbReference type="Pfam" id="PF00011">
    <property type="entry name" value="HSP20"/>
    <property type="match status" value="3"/>
</dbReference>
<keyword evidence="8" id="KW-1185">Reference proteome</keyword>
<proteinExistence type="inferred from homology"/>
<dbReference type="InterPro" id="IPR002068">
    <property type="entry name" value="A-crystallin/Hsp20_dom"/>
</dbReference>
<dbReference type="Gene3D" id="2.60.40.790">
    <property type="match status" value="3"/>
</dbReference>
<protein>
    <recommendedName>
        <fullName evidence="6">SHSP domain-containing protein</fullName>
    </recommendedName>
</protein>
<feature type="domain" description="SHSP" evidence="6">
    <location>
        <begin position="773"/>
        <end position="883"/>
    </location>
</feature>
<feature type="domain" description="SHSP" evidence="6">
    <location>
        <begin position="502"/>
        <end position="734"/>
    </location>
</feature>
<dbReference type="CDD" id="cd06472">
    <property type="entry name" value="ACD_ScHsp26_like"/>
    <property type="match status" value="1"/>
</dbReference>
<evidence type="ECO:0000259" key="6">
    <source>
        <dbReference type="PROSITE" id="PS01031"/>
    </source>
</evidence>
<comment type="caution">
    <text evidence="7">The sequence shown here is derived from an EMBL/GenBank/DDBJ whole genome shotgun (WGS) entry which is preliminary data.</text>
</comment>
<dbReference type="AlphaFoldDB" id="A0ABD0VDK5"/>
<organism evidence="7 8">
    <name type="scientific">Dendrobium thyrsiflorum</name>
    <name type="common">Pinecone-like raceme dendrobium</name>
    <name type="synonym">Orchid</name>
    <dbReference type="NCBI Taxonomy" id="117978"/>
    <lineage>
        <taxon>Eukaryota</taxon>
        <taxon>Viridiplantae</taxon>
        <taxon>Streptophyta</taxon>
        <taxon>Embryophyta</taxon>
        <taxon>Tracheophyta</taxon>
        <taxon>Spermatophyta</taxon>
        <taxon>Magnoliopsida</taxon>
        <taxon>Liliopsida</taxon>
        <taxon>Asparagales</taxon>
        <taxon>Orchidaceae</taxon>
        <taxon>Epidendroideae</taxon>
        <taxon>Malaxideae</taxon>
        <taxon>Dendrobiinae</taxon>
        <taxon>Dendrobium</taxon>
    </lineage>
</organism>
<evidence type="ECO:0000256" key="4">
    <source>
        <dbReference type="SAM" id="Coils"/>
    </source>
</evidence>
<dbReference type="FunFam" id="2.60.40.790:FF:000009">
    <property type="entry name" value="17.6 kDa class I heat shock protein-like"/>
    <property type="match status" value="1"/>
</dbReference>
<evidence type="ECO:0000256" key="1">
    <source>
        <dbReference type="ARBA" id="ARBA00023016"/>
    </source>
</evidence>
<evidence type="ECO:0000256" key="3">
    <source>
        <dbReference type="RuleBase" id="RU003616"/>
    </source>
</evidence>
<sequence length="885" mass="100478">MCGVSLAQFSHRAMSVMMGLIAFFRDRGAVLTPEYLLRMGRFILDTQGRVTFRSKWLDMRTRDPLKSWAHAFFYVKNDWGLIEKWGRMKDLRVPLHVGEEDILRTLNIPDVDHLLFEVHYLTKYIEEEFLFKVGLSIQAGRSEAKKLKKSSKVHEPPAPSSEVLSKRKNDDPPTLLKKKRFEGISTSTSLVLLDSSPAKLNVPGEVLKHQCLGRRKADDLLSRRMELEVELMQTLTEWNDEFVKVKYLQGEYKRKCNQKTKEVKVLEAELTDCRTELANIMTATSLKNQQVDRLQIELVEAQEMIEKLLKDQKVSGEKVAVLEAENKKSRTLIAEKEAALFGLESSKVIEDFKKSISFKTIIQDHVQEAREHIYDVEVKALEQQCMDEGFTRGFLKGVRLVQCKAGVKIDGLTTSQASEDPSSDLDGAEIESELRKAFSSDDESFLSPSHPRLPFNHLKEMSIIRRSNVFDPFSFDIWNPFEGITTIFDNALTAPGSNYANEVSAFANTRIDWKETPEAHIFKADLPGIKKEEVKVEVVEGGVLQISGERKKEQEEKNDRWHRVERSSGKFLRRFRLPENAKMSIIRRSNVFDPFSFDIWNPFEGITTIFDNALTAPGSNYANEVSAFANTRIDWKETPEAHIFKADLPGVKKEEVVEGGVLQISGERKKEQEEKNDRWHRIERSSGKFLRRFRLPENAKVDLVKASLENGVLSIVVPKEVKKPEVKSIEISGEGNGDKVFEPLSFDKWDPLESFTTFSDNAIYAPSSNFGTEVSAFANSRFDWKETLEVHIVEADLLDGKKEDVKVRSWKAASSRSVASGRGNRSRRPIAGIVLSKATVSSPPKNVKVDHAKASMKNGMLSVDVTKKEVKKPNVKSIEISGEDI</sequence>
<evidence type="ECO:0000313" key="7">
    <source>
        <dbReference type="EMBL" id="KAL0923252.1"/>
    </source>
</evidence>
<evidence type="ECO:0000256" key="5">
    <source>
        <dbReference type="SAM" id="MobiDB-lite"/>
    </source>
</evidence>
<gene>
    <name evidence="7" type="ORF">M5K25_007301</name>
</gene>
<dbReference type="InterPro" id="IPR031107">
    <property type="entry name" value="Small_HSP"/>
</dbReference>
<dbReference type="Proteomes" id="UP001552299">
    <property type="component" value="Unassembled WGS sequence"/>
</dbReference>
<dbReference type="PROSITE" id="PS01031">
    <property type="entry name" value="SHSP"/>
    <property type="match status" value="2"/>
</dbReference>
<dbReference type="SUPFAM" id="SSF49764">
    <property type="entry name" value="HSP20-like chaperones"/>
    <property type="match status" value="3"/>
</dbReference>